<accession>A0A3B1IL75</accession>
<protein>
    <recommendedName>
        <fullName evidence="8">ATPase inhibitor, mitochondrial</fullName>
    </recommendedName>
    <alternativeName>
        <fullName evidence="8">ATP synthase F1 subunit epsilon</fullName>
    </alternativeName>
</protein>
<dbReference type="InterPro" id="IPR007648">
    <property type="entry name" value="ATPase_inhibitor_mt"/>
</dbReference>
<dbReference type="PANTHER" id="PTHR48417:SF1">
    <property type="entry name" value="ATP SYNTHASE F1 SUBUNIT EPSILON"/>
    <property type="match status" value="1"/>
</dbReference>
<comment type="subcellular location">
    <subcellularLocation>
        <location evidence="1 8">Mitochondrion</location>
    </subcellularLocation>
</comment>
<comment type="function">
    <text evidence="8">Indirectly acts as a regulator of heme synthesis in erythroid tissues: regulates heme synthesis by modulating the mitochondrial pH and redox potential, allowing fech to efficiently catalyze the incorporation of iron into protoporphyrin IX to produce heme.</text>
</comment>
<evidence type="ECO:0000256" key="9">
    <source>
        <dbReference type="SAM" id="Coils"/>
    </source>
</evidence>
<evidence type="ECO:0000256" key="5">
    <source>
        <dbReference type="ARBA" id="ARBA00023128"/>
    </source>
</evidence>
<keyword evidence="4 9" id="KW-0175">Coiled coil</keyword>
<reference evidence="11" key="1">
    <citation type="submission" date="2013-03" db="EMBL/GenBank/DDBJ databases">
        <authorList>
            <person name="Jeffery W."/>
            <person name="Warren W."/>
            <person name="Wilson R.K."/>
        </authorList>
    </citation>
    <scope>NUCLEOTIDE SEQUENCE</scope>
    <source>
        <strain evidence="11">female</strain>
    </source>
</reference>
<dbReference type="GO" id="GO:0042030">
    <property type="term" value="F:ATPase inhibitor activity"/>
    <property type="evidence" value="ECO:0007669"/>
    <property type="project" value="UniProtKB-UniRule"/>
</dbReference>
<name>A0A3B1IL75_ASTMX</name>
<evidence type="ECO:0000256" key="3">
    <source>
        <dbReference type="ARBA" id="ARBA00022946"/>
    </source>
</evidence>
<dbReference type="SUPFAM" id="SSF64602">
    <property type="entry name" value="F1 ATPase inhibitor, IF1, C-terminal domain"/>
    <property type="match status" value="1"/>
</dbReference>
<reference evidence="10" key="3">
    <citation type="submission" date="2025-08" db="UniProtKB">
        <authorList>
            <consortium name="Ensembl"/>
        </authorList>
    </citation>
    <scope>IDENTIFICATION</scope>
</reference>
<dbReference type="STRING" id="7994.ENSAMXP00000029984"/>
<evidence type="ECO:0000256" key="1">
    <source>
        <dbReference type="ARBA" id="ARBA00004173"/>
    </source>
</evidence>
<dbReference type="Bgee" id="ENSAMXG00000044108">
    <property type="expression patterns" value="Expressed in heart and 14 other cell types or tissues"/>
</dbReference>
<dbReference type="GeneTree" id="ENSGT00940000167191"/>
<evidence type="ECO:0000313" key="10">
    <source>
        <dbReference type="Ensembl" id="ENSAMXP00000029984.1"/>
    </source>
</evidence>
<dbReference type="AlphaFoldDB" id="A0A3B1IL75"/>
<dbReference type="Proteomes" id="UP000018467">
    <property type="component" value="Unassembled WGS sequence"/>
</dbReference>
<dbReference type="InParanoid" id="A0A3B1IL75"/>
<keyword evidence="11" id="KW-1185">Reference proteome</keyword>
<comment type="domain">
    <text evidence="8">Forms an alpha-helical dimer with monomers associated via an antiparallel alpha-helical coiled coil, leaving each N-terminal inhibitory region accessible for interaction with an F1 catalytic domain. The inhibitory N-terminal region binds the alpha(ADP-bound)-beta(ADP-bound) (ATP5F1A-ATP5F1B) interface of F1-ATPase, and also contact the central gamma subunit (ATP5F1C). This dimeric state is favored by pH values below 7.0, and at higher values the dimers associate to form inactive homotetramer, where the inhibitory region is occluded, masking its inhibitory activity.</text>
</comment>
<evidence type="ECO:0000256" key="2">
    <source>
        <dbReference type="ARBA" id="ARBA00010901"/>
    </source>
</evidence>
<sequence>WFIPVCVCFCRQGHVCVRECECEGVCTYNVKVFESEPEKLLLHPDQDVFRSAEEEMYFKRKEQEQLASLRQHHKEEIDHHKKEIERIQQEISRHEGKIRKLEKND</sequence>
<dbReference type="GO" id="GO:0005739">
    <property type="term" value="C:mitochondrion"/>
    <property type="evidence" value="ECO:0007669"/>
    <property type="project" value="UniProtKB-SubCell"/>
</dbReference>
<evidence type="ECO:0000256" key="6">
    <source>
        <dbReference type="ARBA" id="ARBA00026043"/>
    </source>
</evidence>
<evidence type="ECO:0000313" key="11">
    <source>
        <dbReference type="Proteomes" id="UP000018467"/>
    </source>
</evidence>
<comment type="function">
    <text evidence="7">Endogenous F(1)F(o)-ATPase inhibitor limiting ATP depletion when the mitochondrial membrane potential falls below a threshold and the F(1)F(o)-ATP synthase starts hydrolyzing ATP to pump protons out of the mitochondrial matrix. Required to avoid the consumption of cellular ATP when the F(1)F(o)-ATP synthase enzyme acts as an ATP hydrolase. Indirectly acts as a regulator of heme synthesis in erythroid tissues: regulates heme synthesis by modulating the mitochondrial pH and redox potential, allowing FECH to efficiently catalyze the incorporation of iron into protoporphyrin IX to produce heme.</text>
</comment>
<evidence type="ECO:0000256" key="4">
    <source>
        <dbReference type="ARBA" id="ARBA00023054"/>
    </source>
</evidence>
<feature type="coiled-coil region" evidence="9">
    <location>
        <begin position="70"/>
        <end position="104"/>
    </location>
</feature>
<dbReference type="Pfam" id="PF04568">
    <property type="entry name" value="IATP"/>
    <property type="match status" value="1"/>
</dbReference>
<reference evidence="10" key="4">
    <citation type="submission" date="2025-09" db="UniProtKB">
        <authorList>
            <consortium name="Ensembl"/>
        </authorList>
    </citation>
    <scope>IDENTIFICATION</scope>
</reference>
<comment type="subunit">
    <text evidence="6 8">Homodimer; represents the active form and is present at a pH value below 6.5. Homotetramer; represents the inactive form and is present at a pH value above 7.0.</text>
</comment>
<evidence type="ECO:0000256" key="8">
    <source>
        <dbReference type="RuleBase" id="RU368087"/>
    </source>
</evidence>
<comment type="similarity">
    <text evidence="2 8">Belongs to the ATPase inhibitor family.</text>
</comment>
<reference evidence="11" key="2">
    <citation type="journal article" date="2014" name="Nat. Commun.">
        <title>The cavefish genome reveals candidate genes for eye loss.</title>
        <authorList>
            <person name="McGaugh S.E."/>
            <person name="Gross J.B."/>
            <person name="Aken B."/>
            <person name="Blin M."/>
            <person name="Borowsky R."/>
            <person name="Chalopin D."/>
            <person name="Hinaux H."/>
            <person name="Jeffery W.R."/>
            <person name="Keene A."/>
            <person name="Ma L."/>
            <person name="Minx P."/>
            <person name="Murphy D."/>
            <person name="O'Quin K.E."/>
            <person name="Retaux S."/>
            <person name="Rohner N."/>
            <person name="Searle S.M."/>
            <person name="Stahl B.A."/>
            <person name="Tabin C."/>
            <person name="Volff J.N."/>
            <person name="Yoshizawa M."/>
            <person name="Warren W.C."/>
        </authorList>
    </citation>
    <scope>NUCLEOTIDE SEQUENCE [LARGE SCALE GENOMIC DNA]</scope>
    <source>
        <strain evidence="11">female</strain>
    </source>
</reference>
<dbReference type="PANTHER" id="PTHR48417">
    <property type="entry name" value="ATP SYNTHASE F1 SUBUNIT EPSILON"/>
    <property type="match status" value="1"/>
</dbReference>
<keyword evidence="3" id="KW-0809">Transit peptide</keyword>
<organism evidence="10 11">
    <name type="scientific">Astyanax mexicanus</name>
    <name type="common">Blind cave fish</name>
    <name type="synonym">Astyanax fasciatus mexicanus</name>
    <dbReference type="NCBI Taxonomy" id="7994"/>
    <lineage>
        <taxon>Eukaryota</taxon>
        <taxon>Metazoa</taxon>
        <taxon>Chordata</taxon>
        <taxon>Craniata</taxon>
        <taxon>Vertebrata</taxon>
        <taxon>Euteleostomi</taxon>
        <taxon>Actinopterygii</taxon>
        <taxon>Neopterygii</taxon>
        <taxon>Teleostei</taxon>
        <taxon>Ostariophysi</taxon>
        <taxon>Characiformes</taxon>
        <taxon>Characoidei</taxon>
        <taxon>Acestrorhamphidae</taxon>
        <taxon>Acestrorhamphinae</taxon>
        <taxon>Astyanax</taxon>
    </lineage>
</organism>
<proteinExistence type="inferred from homology"/>
<dbReference type="Gene3D" id="1.20.5.500">
    <property type="entry name" value="Single helix bin"/>
    <property type="match status" value="2"/>
</dbReference>
<dbReference type="Ensembl" id="ENSAMXT00000033299.1">
    <property type="protein sequence ID" value="ENSAMXP00000029984.1"/>
    <property type="gene ID" value="ENSAMXG00000044108.1"/>
</dbReference>
<keyword evidence="5 8" id="KW-0496">Mitochondrion</keyword>
<evidence type="ECO:0000256" key="7">
    <source>
        <dbReference type="ARBA" id="ARBA00046200"/>
    </source>
</evidence>